<name>A0ABU9AQV5_9BACT</name>
<feature type="signal peptide" evidence="3">
    <location>
        <begin position="1"/>
        <end position="21"/>
    </location>
</feature>
<comment type="caution">
    <text evidence="4">The sequence shown here is derived from an EMBL/GenBank/DDBJ whole genome shotgun (WGS) entry which is preliminary data.</text>
</comment>
<dbReference type="InterPro" id="IPR023562">
    <property type="entry name" value="ClpP/TepA"/>
</dbReference>
<dbReference type="PANTHER" id="PTHR10381:SF11">
    <property type="entry name" value="ATP-DEPENDENT CLP PROTEASE PROTEOLYTIC SUBUNIT, MITOCHONDRIAL"/>
    <property type="match status" value="1"/>
</dbReference>
<evidence type="ECO:0000313" key="4">
    <source>
        <dbReference type="EMBL" id="MEK7950084.1"/>
    </source>
</evidence>
<feature type="chain" id="PRO_5045058767" evidence="3">
    <location>
        <begin position="22"/>
        <end position="454"/>
    </location>
</feature>
<keyword evidence="4" id="KW-0645">Protease</keyword>
<gene>
    <name evidence="4" type="ORF">WKV53_06245</name>
</gene>
<dbReference type="PANTHER" id="PTHR10381">
    <property type="entry name" value="ATP-DEPENDENT CLP PROTEASE PROTEOLYTIC SUBUNIT"/>
    <property type="match status" value="1"/>
</dbReference>
<evidence type="ECO:0000256" key="2">
    <source>
        <dbReference type="SAM" id="MobiDB-lite"/>
    </source>
</evidence>
<dbReference type="GO" id="GO:0006508">
    <property type="term" value="P:proteolysis"/>
    <property type="evidence" value="ECO:0007669"/>
    <property type="project" value="UniProtKB-KW"/>
</dbReference>
<keyword evidence="5" id="KW-1185">Reference proteome</keyword>
<dbReference type="Gene3D" id="3.90.226.10">
    <property type="entry name" value="2-enoyl-CoA Hydratase, Chain A, domain 1"/>
    <property type="match status" value="1"/>
</dbReference>
<dbReference type="InterPro" id="IPR029045">
    <property type="entry name" value="ClpP/crotonase-like_dom_sf"/>
</dbReference>
<dbReference type="Pfam" id="PF00574">
    <property type="entry name" value="CLP_protease"/>
    <property type="match status" value="1"/>
</dbReference>
<organism evidence="4 5">
    <name type="scientific">Luteolibacter soli</name>
    <dbReference type="NCBI Taxonomy" id="3135280"/>
    <lineage>
        <taxon>Bacteria</taxon>
        <taxon>Pseudomonadati</taxon>
        <taxon>Verrucomicrobiota</taxon>
        <taxon>Verrucomicrobiia</taxon>
        <taxon>Verrucomicrobiales</taxon>
        <taxon>Verrucomicrobiaceae</taxon>
        <taxon>Luteolibacter</taxon>
    </lineage>
</organism>
<evidence type="ECO:0000313" key="5">
    <source>
        <dbReference type="Proteomes" id="UP001371305"/>
    </source>
</evidence>
<keyword evidence="3" id="KW-0732">Signal</keyword>
<feature type="region of interest" description="Disordered" evidence="2">
    <location>
        <begin position="59"/>
        <end position="82"/>
    </location>
</feature>
<dbReference type="EMBL" id="JBBUKT010000002">
    <property type="protein sequence ID" value="MEK7950084.1"/>
    <property type="molecule type" value="Genomic_DNA"/>
</dbReference>
<feature type="coiled-coil region" evidence="1">
    <location>
        <begin position="83"/>
        <end position="119"/>
    </location>
</feature>
<evidence type="ECO:0000256" key="3">
    <source>
        <dbReference type="SAM" id="SignalP"/>
    </source>
</evidence>
<evidence type="ECO:0000256" key="1">
    <source>
        <dbReference type="SAM" id="Coils"/>
    </source>
</evidence>
<accession>A0ABU9AQV5</accession>
<keyword evidence="4" id="KW-0378">Hydrolase</keyword>
<dbReference type="RefSeq" id="WP_341403498.1">
    <property type="nucleotide sequence ID" value="NZ_JBBUKT010000002.1"/>
</dbReference>
<protein>
    <submittedName>
        <fullName evidence="4">ATP-dependent Clp protease proteolytic subunit</fullName>
    </submittedName>
</protein>
<dbReference type="SUPFAM" id="SSF52096">
    <property type="entry name" value="ClpP/crotonase"/>
    <property type="match status" value="1"/>
</dbReference>
<reference evidence="4 5" key="1">
    <citation type="submission" date="2024-04" db="EMBL/GenBank/DDBJ databases">
        <title>Luteolibacter sp. isolated from soil.</title>
        <authorList>
            <person name="An J."/>
        </authorList>
    </citation>
    <scope>NUCLEOTIDE SEQUENCE [LARGE SCALE GENOMIC DNA]</scope>
    <source>
        <strain evidence="4 5">Y139</strain>
    </source>
</reference>
<sequence>MKTTTRSALVVLGLATVAILAQEPAATPATADAAATAAKATAATPPIAIAEMPTIKPVDVPAEVPTGKPASAEAQKPEEKKDLVKEEQEKLTAENNLAAAKLTAETNAMRSEITRLKMERDLLTERLSLSAIKRQAAEEEAMSKIEAEKAQITRDNELSKARAEYLTNELKAVQSQSGIELSKLQNQISNMEMETKRKSYADAKPVYLENPLRDDGTLVISDRRIPLNGLITMATADQITDRIDFYNNADKKLPIFIVIDESPGGSVMAGYRILKAMESSDAPVHVVVKSFAASMAAGITTLAKQSYCYPNAIILHHQISSTLFGQMNLTEQAEVVKESQRWWTRLATPVAAKMGVSTDEFIKQMYAHNSSGDWSEFGEDANKLKWVDHIVTGIEETSFTKNPDLKPTGPGAPQPAAEVKEEVDATGKPFSYLPRLTPKDVYFLYNPDNYYRMR</sequence>
<keyword evidence="1" id="KW-0175">Coiled coil</keyword>
<proteinExistence type="predicted"/>
<dbReference type="Proteomes" id="UP001371305">
    <property type="component" value="Unassembled WGS sequence"/>
</dbReference>
<dbReference type="GO" id="GO:0008233">
    <property type="term" value="F:peptidase activity"/>
    <property type="evidence" value="ECO:0007669"/>
    <property type="project" value="UniProtKB-KW"/>
</dbReference>